<organism evidence="1 2">
    <name type="scientific">Gossypium arboreum</name>
    <name type="common">Tree cotton</name>
    <name type="synonym">Gossypium nanking</name>
    <dbReference type="NCBI Taxonomy" id="29729"/>
    <lineage>
        <taxon>Eukaryota</taxon>
        <taxon>Viridiplantae</taxon>
        <taxon>Streptophyta</taxon>
        <taxon>Embryophyta</taxon>
        <taxon>Tracheophyta</taxon>
        <taxon>Spermatophyta</taxon>
        <taxon>Magnoliopsida</taxon>
        <taxon>eudicotyledons</taxon>
        <taxon>Gunneridae</taxon>
        <taxon>Pentapetalae</taxon>
        <taxon>rosids</taxon>
        <taxon>malvids</taxon>
        <taxon>Malvales</taxon>
        <taxon>Malvaceae</taxon>
        <taxon>Malvoideae</taxon>
        <taxon>Gossypium</taxon>
    </lineage>
</organism>
<dbReference type="AlphaFoldDB" id="A0A0B0PBV8"/>
<sequence length="75" mass="8368">MTCLRKRKSKLVRTQGSSGASLHYRTFVGTFKDGKLALQIAYFYPHGQRHGRVSQPCATHGHVTRPCVPWGSPTI</sequence>
<dbReference type="Proteomes" id="UP000032142">
    <property type="component" value="Unassembled WGS sequence"/>
</dbReference>
<keyword evidence="2" id="KW-1185">Reference proteome</keyword>
<name>A0A0B0PBV8_GOSAR</name>
<proteinExistence type="predicted"/>
<evidence type="ECO:0000313" key="2">
    <source>
        <dbReference type="Proteomes" id="UP000032142"/>
    </source>
</evidence>
<gene>
    <name evidence="1" type="ORF">F383_28370</name>
</gene>
<dbReference type="EMBL" id="KN419840">
    <property type="protein sequence ID" value="KHG21854.1"/>
    <property type="molecule type" value="Genomic_DNA"/>
</dbReference>
<protein>
    <submittedName>
        <fullName evidence="1">Uncharacterized protein</fullName>
    </submittedName>
</protein>
<evidence type="ECO:0000313" key="1">
    <source>
        <dbReference type="EMBL" id="KHG21854.1"/>
    </source>
</evidence>
<accession>A0A0B0PBV8</accession>
<reference evidence="2" key="1">
    <citation type="submission" date="2014-09" db="EMBL/GenBank/DDBJ databases">
        <authorList>
            <person name="Mudge J."/>
            <person name="Ramaraj T."/>
            <person name="Lindquist I.E."/>
            <person name="Bharti A.K."/>
            <person name="Sundararajan A."/>
            <person name="Cameron C.T."/>
            <person name="Woodward J.E."/>
            <person name="May G.D."/>
            <person name="Brubaker C."/>
            <person name="Broadhvest J."/>
            <person name="Wilkins T.A."/>
        </authorList>
    </citation>
    <scope>NUCLEOTIDE SEQUENCE</scope>
    <source>
        <strain evidence="2">cv. AKA8401</strain>
    </source>
</reference>